<protein>
    <submittedName>
        <fullName evidence="2">Uncharacterized protein</fullName>
    </submittedName>
</protein>
<organism evidence="2 4">
    <name type="scientific">Eggerthella lenta</name>
    <name type="common">Eubacterium lentum</name>
    <dbReference type="NCBI Taxonomy" id="84112"/>
    <lineage>
        <taxon>Bacteria</taxon>
        <taxon>Bacillati</taxon>
        <taxon>Actinomycetota</taxon>
        <taxon>Coriobacteriia</taxon>
        <taxon>Eggerthellales</taxon>
        <taxon>Eggerthellaceae</taxon>
        <taxon>Eggerthella</taxon>
    </lineage>
</organism>
<accession>A0A369N4K6</accession>
<dbReference type="EMBL" id="PPTX01000005">
    <property type="protein sequence ID" value="RDB80606.1"/>
    <property type="molecule type" value="Genomic_DNA"/>
</dbReference>
<evidence type="ECO:0000313" key="3">
    <source>
        <dbReference type="Proteomes" id="UP000253752"/>
    </source>
</evidence>
<dbReference type="EMBL" id="PPTY01000014">
    <property type="protein sequence ID" value="RDB84893.1"/>
    <property type="molecule type" value="Genomic_DNA"/>
</dbReference>
<dbReference type="Proteomes" id="UP000253857">
    <property type="component" value="Unassembled WGS sequence"/>
</dbReference>
<evidence type="ECO:0000313" key="4">
    <source>
        <dbReference type="Proteomes" id="UP000253857"/>
    </source>
</evidence>
<evidence type="ECO:0000313" key="2">
    <source>
        <dbReference type="EMBL" id="RDB84893.1"/>
    </source>
</evidence>
<sequence length="290" mass="32663">MQYYVALIADIKGSRKYRAEERGYLQDLTNESLLFANELFKEGIEKEVVFSAGDEVQGLFREPATAFLYYRFLCFLLGPGVLRGGLGVGTWDVRLEEGASTSQDGEAYHYARSAILEAQKRKRFDLVLRSEELPDEVLTTLMDHSLSIGKMRTATQNDMALAVEFFYPVLAAWGCDMFSDNLKTRRKNLLELRMVGASRRRAGSDLFKGLLSSLDDGADSFWEPVRLEVGQRASSFHYLEGDLVGASYALSQRSGMSRQGIDRLLAQGCVAEERNAAALFSYCSMREFRR</sequence>
<dbReference type="Pfam" id="PF16264">
    <property type="entry name" value="SatD"/>
    <property type="match status" value="1"/>
</dbReference>
<reference evidence="3 4" key="1">
    <citation type="journal article" date="2018" name="Elife">
        <title>Discovery and characterization of a prevalent human gut bacterial enzyme sufficient for the inactivation of a family of plant toxins.</title>
        <authorList>
            <person name="Koppel N."/>
            <person name="Bisanz J.E."/>
            <person name="Pandelia M.E."/>
            <person name="Turnbaugh P.J."/>
            <person name="Balskus E.P."/>
        </authorList>
    </citation>
    <scope>NUCLEOTIDE SEQUENCE [LARGE SCALE GENOMIC DNA]</scope>
    <source>
        <strain evidence="2 4">FAA1-1-60AUCSF</strain>
        <strain evidence="1 3">MR1 #12</strain>
    </source>
</reference>
<dbReference type="RefSeq" id="WP_052106182.1">
    <property type="nucleotide sequence ID" value="NZ_BQNE01000001.1"/>
</dbReference>
<dbReference type="AlphaFoldDB" id="A0A369N4K6"/>
<dbReference type="InterPro" id="IPR032580">
    <property type="entry name" value="SatD"/>
</dbReference>
<gene>
    <name evidence="2" type="ORF">C1871_09140</name>
    <name evidence="1" type="ORF">C1872_05040</name>
</gene>
<dbReference type="Proteomes" id="UP000253752">
    <property type="component" value="Unassembled WGS sequence"/>
</dbReference>
<proteinExistence type="predicted"/>
<name>A0A369N4K6_EGGLN</name>
<evidence type="ECO:0000313" key="1">
    <source>
        <dbReference type="EMBL" id="RDB80606.1"/>
    </source>
</evidence>
<comment type="caution">
    <text evidence="2">The sequence shown here is derived from an EMBL/GenBank/DDBJ whole genome shotgun (WGS) entry which is preliminary data.</text>
</comment>